<evidence type="ECO:0000256" key="3">
    <source>
        <dbReference type="ARBA" id="ARBA00022695"/>
    </source>
</evidence>
<feature type="compositionally biased region" description="Gly residues" evidence="10">
    <location>
        <begin position="451"/>
        <end position="460"/>
    </location>
</feature>
<gene>
    <name evidence="12" type="ORF">FNF27_02155</name>
</gene>
<feature type="compositionally biased region" description="Acidic residues" evidence="10">
    <location>
        <begin position="2582"/>
        <end position="2591"/>
    </location>
</feature>
<feature type="compositionally biased region" description="Basic and acidic residues" evidence="10">
    <location>
        <begin position="2721"/>
        <end position="2738"/>
    </location>
</feature>
<dbReference type="GO" id="GO:0016779">
    <property type="term" value="F:nucleotidyltransferase activity"/>
    <property type="evidence" value="ECO:0007669"/>
    <property type="project" value="UniProtKB-KW"/>
</dbReference>
<feature type="compositionally biased region" description="Polar residues" evidence="10">
    <location>
        <begin position="129"/>
        <end position="147"/>
    </location>
</feature>
<dbReference type="InterPro" id="IPR013761">
    <property type="entry name" value="SAM/pointed_sf"/>
</dbReference>
<feature type="coiled-coil region" evidence="9">
    <location>
        <begin position="1638"/>
        <end position="1665"/>
    </location>
</feature>
<dbReference type="InterPro" id="IPR024743">
    <property type="entry name" value="Dynein_HC_stalk"/>
</dbReference>
<dbReference type="GO" id="GO:0004842">
    <property type="term" value="F:ubiquitin-protein transferase activity"/>
    <property type="evidence" value="ECO:0007669"/>
    <property type="project" value="TreeGrafter"/>
</dbReference>
<dbReference type="EMBL" id="VLTO01000008">
    <property type="protein sequence ID" value="KAA0176459.1"/>
    <property type="molecule type" value="Genomic_DNA"/>
</dbReference>
<dbReference type="PROSITE" id="PS50297">
    <property type="entry name" value="ANK_REP_REGION"/>
    <property type="match status" value="2"/>
</dbReference>
<feature type="region of interest" description="Disordered" evidence="10">
    <location>
        <begin position="861"/>
        <end position="883"/>
    </location>
</feature>
<feature type="coiled-coil region" evidence="9">
    <location>
        <begin position="1896"/>
        <end position="1947"/>
    </location>
</feature>
<dbReference type="Gene3D" id="3.40.50.1820">
    <property type="entry name" value="alpha/beta hydrolase"/>
    <property type="match status" value="1"/>
</dbReference>
<feature type="compositionally biased region" description="Low complexity" evidence="10">
    <location>
        <begin position="2314"/>
        <end position="2325"/>
    </location>
</feature>
<evidence type="ECO:0000256" key="9">
    <source>
        <dbReference type="SAM" id="Coils"/>
    </source>
</evidence>
<keyword evidence="2" id="KW-0328">Glycosyltransferase</keyword>
<feature type="domain" description="SAM" evidence="11">
    <location>
        <begin position="2626"/>
        <end position="2690"/>
    </location>
</feature>
<feature type="region of interest" description="Disordered" evidence="10">
    <location>
        <begin position="2717"/>
        <end position="2738"/>
    </location>
</feature>
<feature type="region of interest" description="Disordered" evidence="10">
    <location>
        <begin position="634"/>
        <end position="848"/>
    </location>
</feature>
<comment type="catalytic activity">
    <reaction evidence="7">
        <text>NAD(+) + (ADP-D-ribosyl)n-acceptor = nicotinamide + (ADP-D-ribosyl)n+1-acceptor + H(+).</text>
        <dbReference type="EC" id="2.4.2.30"/>
    </reaction>
</comment>
<dbReference type="SUPFAM" id="SSF53474">
    <property type="entry name" value="alpha/beta-Hydrolases"/>
    <property type="match status" value="1"/>
</dbReference>
<feature type="region of interest" description="Disordered" evidence="10">
    <location>
        <begin position="1981"/>
        <end position="2024"/>
    </location>
</feature>
<feature type="region of interest" description="Disordered" evidence="10">
    <location>
        <begin position="1578"/>
        <end position="1600"/>
    </location>
</feature>
<name>A0A5A8EFY2_CAFRO</name>
<organism evidence="12 13">
    <name type="scientific">Cafeteria roenbergensis</name>
    <name type="common">Marine flagellate</name>
    <dbReference type="NCBI Taxonomy" id="33653"/>
    <lineage>
        <taxon>Eukaryota</taxon>
        <taxon>Sar</taxon>
        <taxon>Stramenopiles</taxon>
        <taxon>Bigyra</taxon>
        <taxon>Opalozoa</taxon>
        <taxon>Bicosoecida</taxon>
        <taxon>Cafeteriaceae</taxon>
        <taxon>Cafeteria</taxon>
    </lineage>
</organism>
<feature type="region of interest" description="Disordered" evidence="10">
    <location>
        <begin position="1"/>
        <end position="23"/>
    </location>
</feature>
<keyword evidence="3" id="KW-0808">Transferase</keyword>
<reference evidence="12 13" key="1">
    <citation type="submission" date="2019-07" db="EMBL/GenBank/DDBJ databases">
        <title>Genomes of Cafeteria roenbergensis.</title>
        <authorList>
            <person name="Fischer M.G."/>
            <person name="Hackl T."/>
            <person name="Roman M."/>
        </authorList>
    </citation>
    <scope>NUCLEOTIDE SEQUENCE [LARGE SCALE GENOMIC DNA]</scope>
    <source>
        <strain evidence="12 13">E4-10P</strain>
    </source>
</reference>
<dbReference type="GO" id="GO:0085020">
    <property type="term" value="P:protein K6-linked ubiquitination"/>
    <property type="evidence" value="ECO:0007669"/>
    <property type="project" value="TreeGrafter"/>
</dbReference>
<feature type="compositionally biased region" description="Low complexity" evidence="10">
    <location>
        <begin position="461"/>
        <end position="474"/>
    </location>
</feature>
<feature type="compositionally biased region" description="Basic and acidic residues" evidence="10">
    <location>
        <begin position="1519"/>
        <end position="1532"/>
    </location>
</feature>
<feature type="compositionally biased region" description="Gly residues" evidence="10">
    <location>
        <begin position="1"/>
        <end position="10"/>
    </location>
</feature>
<feature type="compositionally biased region" description="Polar residues" evidence="10">
    <location>
        <begin position="2346"/>
        <end position="2359"/>
    </location>
</feature>
<feature type="compositionally biased region" description="Acidic residues" evidence="10">
    <location>
        <begin position="712"/>
        <end position="723"/>
    </location>
</feature>
<evidence type="ECO:0000256" key="2">
    <source>
        <dbReference type="ARBA" id="ARBA00022676"/>
    </source>
</evidence>
<comment type="similarity">
    <text evidence="6">Belongs to the ARTD/PARP family.</text>
</comment>
<feature type="region of interest" description="Disordered" evidence="10">
    <location>
        <begin position="1519"/>
        <end position="1549"/>
    </location>
</feature>
<feature type="region of interest" description="Disordered" evidence="10">
    <location>
        <begin position="425"/>
        <end position="474"/>
    </location>
</feature>
<dbReference type="InterPro" id="IPR036770">
    <property type="entry name" value="Ankyrin_rpt-contain_sf"/>
</dbReference>
<feature type="region of interest" description="Disordered" evidence="10">
    <location>
        <begin position="392"/>
        <end position="412"/>
    </location>
</feature>
<feature type="compositionally biased region" description="Low complexity" evidence="10">
    <location>
        <begin position="747"/>
        <end position="757"/>
    </location>
</feature>
<dbReference type="InterPro" id="IPR002110">
    <property type="entry name" value="Ankyrin_rpt"/>
</dbReference>
<feature type="repeat" description="ANK" evidence="8">
    <location>
        <begin position="2805"/>
        <end position="2838"/>
    </location>
</feature>
<keyword evidence="5 8" id="KW-0040">ANK repeat</keyword>
<protein>
    <recommendedName>
        <fullName evidence="1">NAD(+) ADP-ribosyltransferase</fullName>
        <ecNumber evidence="1">2.4.2.30</ecNumber>
    </recommendedName>
</protein>
<dbReference type="PROSITE" id="PS50105">
    <property type="entry name" value="SAM_DOMAIN"/>
    <property type="match status" value="1"/>
</dbReference>
<dbReference type="PANTHER" id="PTHR24171:SF8">
    <property type="entry name" value="BRCA1-ASSOCIATED RING DOMAIN PROTEIN 1"/>
    <property type="match status" value="1"/>
</dbReference>
<comment type="caution">
    <text evidence="12">The sequence shown here is derived from an EMBL/GenBank/DDBJ whole genome shotgun (WGS) entry which is preliminary data.</text>
</comment>
<dbReference type="InterPro" id="IPR029058">
    <property type="entry name" value="AB_hydrolase_fold"/>
</dbReference>
<evidence type="ECO:0000256" key="7">
    <source>
        <dbReference type="ARBA" id="ARBA00033987"/>
    </source>
</evidence>
<feature type="compositionally biased region" description="Gly residues" evidence="10">
    <location>
        <begin position="807"/>
        <end position="822"/>
    </location>
</feature>
<evidence type="ECO:0000256" key="4">
    <source>
        <dbReference type="ARBA" id="ARBA00022737"/>
    </source>
</evidence>
<dbReference type="Proteomes" id="UP000322899">
    <property type="component" value="Unassembled WGS sequence"/>
</dbReference>
<keyword evidence="4" id="KW-0677">Repeat</keyword>
<evidence type="ECO:0000313" key="12">
    <source>
        <dbReference type="EMBL" id="KAA0176459.1"/>
    </source>
</evidence>
<feature type="repeat" description="ANK" evidence="8">
    <location>
        <begin position="2772"/>
        <end position="2804"/>
    </location>
</feature>
<feature type="region of interest" description="Disordered" evidence="10">
    <location>
        <begin position="95"/>
        <end position="149"/>
    </location>
</feature>
<dbReference type="EC" id="2.4.2.30" evidence="1"/>
<dbReference type="SMART" id="SM00248">
    <property type="entry name" value="ANK"/>
    <property type="match status" value="2"/>
</dbReference>
<dbReference type="SUPFAM" id="SSF47769">
    <property type="entry name" value="SAM/Pointed domain"/>
    <property type="match status" value="1"/>
</dbReference>
<dbReference type="PROSITE" id="PS50096">
    <property type="entry name" value="IQ"/>
    <property type="match status" value="4"/>
</dbReference>
<dbReference type="Pfam" id="PF00612">
    <property type="entry name" value="IQ"/>
    <property type="match status" value="3"/>
</dbReference>
<dbReference type="Gene3D" id="1.20.5.190">
    <property type="match status" value="1"/>
</dbReference>
<feature type="compositionally biased region" description="Basic and acidic residues" evidence="10">
    <location>
        <begin position="2381"/>
        <end position="2412"/>
    </location>
</feature>
<evidence type="ECO:0000313" key="13">
    <source>
        <dbReference type="Proteomes" id="UP000322899"/>
    </source>
</evidence>
<dbReference type="GO" id="GO:0003950">
    <property type="term" value="F:NAD+ poly-ADP-ribosyltransferase activity"/>
    <property type="evidence" value="ECO:0007669"/>
    <property type="project" value="UniProtKB-EC"/>
</dbReference>
<dbReference type="Gene3D" id="1.25.40.20">
    <property type="entry name" value="Ankyrin repeat-containing domain"/>
    <property type="match status" value="1"/>
</dbReference>
<dbReference type="Pfam" id="PF13857">
    <property type="entry name" value="Ank_5"/>
    <property type="match status" value="1"/>
</dbReference>
<dbReference type="InterPro" id="IPR001660">
    <property type="entry name" value="SAM"/>
</dbReference>
<feature type="region of interest" description="Disordered" evidence="10">
    <location>
        <begin position="980"/>
        <end position="1001"/>
    </location>
</feature>
<dbReference type="PANTHER" id="PTHR24171">
    <property type="entry name" value="ANKYRIN REPEAT DOMAIN-CONTAINING PROTEIN 39-RELATED"/>
    <property type="match status" value="1"/>
</dbReference>
<evidence type="ECO:0000256" key="6">
    <source>
        <dbReference type="ARBA" id="ARBA00024347"/>
    </source>
</evidence>
<dbReference type="Gene3D" id="1.10.150.50">
    <property type="entry name" value="Transcription Factor, Ets-1"/>
    <property type="match status" value="1"/>
</dbReference>
<feature type="compositionally biased region" description="Basic and acidic residues" evidence="10">
    <location>
        <begin position="691"/>
        <end position="702"/>
    </location>
</feature>
<evidence type="ECO:0000256" key="8">
    <source>
        <dbReference type="PROSITE-ProRule" id="PRU00023"/>
    </source>
</evidence>
<dbReference type="SMART" id="SM00015">
    <property type="entry name" value="IQ"/>
    <property type="match status" value="5"/>
</dbReference>
<dbReference type="SUPFAM" id="SSF48403">
    <property type="entry name" value="Ankyrin repeat"/>
    <property type="match status" value="1"/>
</dbReference>
<feature type="region of interest" description="Disordered" evidence="10">
    <location>
        <begin position="2579"/>
        <end position="2600"/>
    </location>
</feature>
<feature type="compositionally biased region" description="Low complexity" evidence="10">
    <location>
        <begin position="777"/>
        <end position="790"/>
    </location>
</feature>
<feature type="compositionally biased region" description="Basic residues" evidence="10">
    <location>
        <begin position="2328"/>
        <end position="2338"/>
    </location>
</feature>
<evidence type="ECO:0000256" key="1">
    <source>
        <dbReference type="ARBA" id="ARBA00012020"/>
    </source>
</evidence>
<evidence type="ECO:0000256" key="5">
    <source>
        <dbReference type="ARBA" id="ARBA00023043"/>
    </source>
</evidence>
<sequence>MAAAQGGMGRGTTELPEFLTKDPEWHGPAWAMSRLHSQSSRDRLKLDIVDTIILTGDKPVWLFTGKAGVVLRKSEPKSTPGKVVDMLQRFAVDPLAAKTKPLPQPETARSASSAKDGHAGMGLDDPTDRFSSSKPRAQRSTAKSSSALVPEEGSEFGYIEYSAAGDGDPHLISRADGYERLLKGGLPACAMVQPYLLPKHIRRAHANFRHRWSMYTATPGAPPTSHCFQLHEPPPAQSSSAAAASAASSELSAALSRHRSLNERMEDMTRQICRYIASRCGGRVTELVADYHLDTHDALRLALVTSVAVVPSPNPAPARSKRANAASLSSSSSAAATAGAAAFPSAGPAAAGSPASPQWAQLTARMGKAQAEAVSLAREILGDGEAARLARRLAPSDEGPAPSSRAKQPATTMSDLLRERAEAGTMPAGGAASASRGDSHGHGRRRRRRGGTSGHDGSGAGASSSGYDSTSSASVALPSAVGGAAELEGDSTWQLSANDLAELRSFKRPPPGVELAVSAALLLLVGRTAQWPRARRVLSSSGPGGGLLGAMARFDPDRCPADRIAALLPLVNGVAFQQEAMAPVSMAAARLASWVGATVAAIDEARKAGVRPSEYLAAEPIHPEASQTSLLEVSDPDVRGSGYQQQHGQRLAGQRPAKGHAWASTSSLPDLQPSPVKEVGRRRRADVGSTELDRDDDRDSRSVRAAAGGGAEGEEDEEDEEEGFGTRVGASGLSAEVEAPLHRPVARRAAQPSAAPASGKSVRRQSSAESARRLARAEAAAAPAPGLSQSVRSLPRAGAASGSQGAIRGGTWAGGALPGSGAGAARRSAKGRGRGKGGPVASWGQPVSLPPAVARAGLPAISQSGQPGLQARQEPAEAAAGAAGTVDDADWLIQPGSGGGLVVETDRHSYACSGPGLVGATLSWVLVGEADSSRRAHDFVVLPDIFTTGDALLPLLRPVALRTRSRFLVVNLPGQAHTRFPGDDAEAATGRTRRASDGPPLSNTFHAAALDELLGHLDSTGAIEVTARRADSNAAAAQRARGAAATAAGGLYVSGAVPGARPRRWHLLGFGSGGAAALAFACNHASGPYAGSLASVVTLNAFARTDSQMSAVMHASENVFACFPAERRDLADSYFSRFLFSDDYLRKVTPEGAQRRLAAADNPITPGGRAALCRGVLASEDLRPRLPSAPVPIIAVQSTEGALVTATSAEEVTAGRDVRHVTAPDPNEAPTAGKALRGVALPRATPQLLPPGVMPALSHVLSTRGGRALVVWVAAGHELRLETPAGILQLLTVMADPESAVEEADARQDEVAIAAARGGRADAAAAAAASVAPLGQSAFDIDWDTERAGASGVVHPLKMLNPSQRRDKKDQRRLRMALSGAIDSDTSSGAPVSEASAAAAAAAAATAGSLPPQSKPAPVRFGSSSLSRATATGAVMGATVQRGSKSDLAVSTGLWNGGAVKAATGSAADTVMASTAPSAGGATSDALARLRKEQEERMAKWRAEEEARFAALKEDLWQSQRDRERETGRTRQEAAASSRQAEQATQRAGQAASAAAAAIPVTDDAVQRGMDALGVSATAARGGDSKEALPSSVGAAHSGAAPAESVSSLLAKSTLHSSLRPEPATETLPMSTLTEQGYAAVQAELEEARREEEEAAALAKRRAEEEAFVARLPAMNAASGTIQRVWRGHLGRRAAHSQRILLKMKSAEMKAVQLIQAHIRGRFGRLRAHKARMKRLREIFMADAASRIQRAFRRYLATCAAEVLRYQGAARDVQRVFRGHMGRLYASAVRSRKSRLERQTKAAVRIQACWKRHRVMQGYREIQVLRIGAVTIQRTWRGYLDRRFVTDLREWESKESGPGRLAVGVRIMQRESAALVQFQRDSTESARAHARCINRAAHAKRRLRRVNAELRRIRATKLGHEREAAKLDEVSRDRNALEAALKGMEEASTAGNHERRPRIDLKLLQQLAGMHGVRMPGGLEAETKAEAATSSDGESDDSAARRRRNMRARRKRQRAKAAMAEADQRERMHLAQRVQARAEERENTMLAVRLRRAEIGRAVLEDERRERALAEHADSLSQAAAALERQAEALTARRRKRQRELSHIVDRITMLADRQTKEFNAIQDRTRSQRQAEVMKRIAELSDQAQRAVKAEAERRADAFAGDAERALTSFIQPAAAAFLSSVTTIGAIEDGTVASHARALEFLTGGAAVRATSMASPAQLGGLTNAQAAVAGTDAAMVALGFQPPPLEDREGRQSRRRQLLLAATTATRVSDAKEAAAASGVSAPGADGALPAIMDRAVSSSQRPSMQLVPLSGSASAAGQSSAIQPHRRRRRRYRPKYQFGADPSTSMVESSVGTTQASRSSAGGGRGWSDEDSEQDDGLSKDEASVARGRRERDAARRQQWLRTRERRSGAVVGAGARARKAAEEAARRGDSADSDEDFVAGVVVDELEDERQEAERLAKEAGGSVPDAMAPRAQAMRRALAIGATTKLDLAASTGLTHQERTRDIDYSFGKGAVRTKRPPKRSASRFLPTSLRQFAVPDLAAIQLRKVEEDRAAALLAEAEASRERKALRRIRKLADSDDDSEDTDDGRDLSEKRGGSLAAAIENARAEAFGAELPADVRKWTVKHVGKWLNGIGFGQYAANAAEAELDGIALLEMSPVDMRDVVGIDNPKHLQRVSAFRQRLAEPPPTYVRPGGDLKRWRMGRYAGDPVKPWVPEEAGRAERGPELSDGRPLRPETVLAQAKLGRYGRVEEALAAGLPPDVLTGDGLGRAGLHMAALRCDRRMAAVFLRYGADVNAKDRFGNTPLHYAQALEPDGDMVAFLLDRGADDRARNNLGSLPEDRRLGPGADAGAILVPAHLRKQADKAP</sequence>
<feature type="region of interest" description="Disordered" evidence="10">
    <location>
        <begin position="2300"/>
        <end position="2421"/>
    </location>
</feature>
<dbReference type="PROSITE" id="PS50088">
    <property type="entry name" value="ANK_REPEAT"/>
    <property type="match status" value="2"/>
</dbReference>
<evidence type="ECO:0000259" key="11">
    <source>
        <dbReference type="PROSITE" id="PS50105"/>
    </source>
</evidence>
<evidence type="ECO:0000256" key="10">
    <source>
        <dbReference type="SAM" id="MobiDB-lite"/>
    </source>
</evidence>
<keyword evidence="3" id="KW-0548">Nucleotidyltransferase</keyword>
<keyword evidence="9" id="KW-0175">Coiled coil</keyword>
<dbReference type="Pfam" id="PF12777">
    <property type="entry name" value="MT"/>
    <property type="match status" value="1"/>
</dbReference>
<feature type="compositionally biased region" description="Basic residues" evidence="10">
    <location>
        <begin position="2001"/>
        <end position="2015"/>
    </location>
</feature>
<dbReference type="Pfam" id="PF00536">
    <property type="entry name" value="SAM_1"/>
    <property type="match status" value="1"/>
</dbReference>
<dbReference type="SMART" id="SM00454">
    <property type="entry name" value="SAM"/>
    <property type="match status" value="1"/>
</dbReference>
<accession>A0A5A8EFY2</accession>
<dbReference type="InterPro" id="IPR000048">
    <property type="entry name" value="IQ_motif_EF-hand-BS"/>
</dbReference>
<feature type="compositionally biased region" description="Low complexity" evidence="10">
    <location>
        <begin position="870"/>
        <end position="883"/>
    </location>
</feature>
<feature type="coiled-coil region" evidence="9">
    <location>
        <begin position="2073"/>
        <end position="2100"/>
    </location>
</feature>
<proteinExistence type="inferred from homology"/>
<feature type="compositionally biased region" description="Low complexity" evidence="10">
    <location>
        <begin position="1533"/>
        <end position="1549"/>
    </location>
</feature>
<dbReference type="Gene3D" id="1.20.920.60">
    <property type="match status" value="1"/>
</dbReference>
<dbReference type="OrthoDB" id="422827at2759"/>